<keyword evidence="5" id="KW-1185">Reference proteome</keyword>
<dbReference type="AlphaFoldDB" id="A2D8X6"/>
<dbReference type="KEGG" id="tva:5468563"/>
<dbReference type="PANTHER" id="PTHR10204:SF34">
    <property type="entry name" value="NAD(P)H DEHYDROGENASE [QUINONE] 1 ISOFORM 1"/>
    <property type="match status" value="1"/>
</dbReference>
<dbReference type="Gene3D" id="3.40.50.360">
    <property type="match status" value="1"/>
</dbReference>
<keyword evidence="2" id="KW-0560">Oxidoreductase</keyword>
<feature type="domain" description="Flavodoxin-like fold" evidence="3">
    <location>
        <begin position="1"/>
        <end position="203"/>
    </location>
</feature>
<dbReference type="InterPro" id="IPR051545">
    <property type="entry name" value="NAD(P)H_dehydrogenase_qn"/>
</dbReference>
<dbReference type="PANTHER" id="PTHR10204">
    <property type="entry name" value="NAD P H OXIDOREDUCTASE-RELATED"/>
    <property type="match status" value="1"/>
</dbReference>
<evidence type="ECO:0000259" key="3">
    <source>
        <dbReference type="Pfam" id="PF02525"/>
    </source>
</evidence>
<comment type="similarity">
    <text evidence="1">Belongs to the NAD(P)H dehydrogenase (quinone) family.</text>
</comment>
<dbReference type="STRING" id="5722.A2D8X6"/>
<dbReference type="SMR" id="A2D8X6"/>
<dbReference type="Proteomes" id="UP000001542">
    <property type="component" value="Unassembled WGS sequence"/>
</dbReference>
<reference evidence="4" key="1">
    <citation type="submission" date="2006-10" db="EMBL/GenBank/DDBJ databases">
        <authorList>
            <person name="Amadeo P."/>
            <person name="Zhao Q."/>
            <person name="Wortman J."/>
            <person name="Fraser-Liggett C."/>
            <person name="Carlton J."/>
        </authorList>
    </citation>
    <scope>NUCLEOTIDE SEQUENCE</scope>
    <source>
        <strain evidence="4">G3</strain>
    </source>
</reference>
<name>A2D8X6_TRIV3</name>
<dbReference type="InterPro" id="IPR003680">
    <property type="entry name" value="Flavodoxin_fold"/>
</dbReference>
<dbReference type="InParanoid" id="A2D8X6"/>
<gene>
    <name evidence="4" type="ORF">TVAG_182380</name>
</gene>
<dbReference type="VEuPathDB" id="TrichDB:TVAGG3_0528640"/>
<dbReference type="GO" id="GO:0003955">
    <property type="term" value="F:NAD(P)H dehydrogenase (quinone) activity"/>
    <property type="evidence" value="ECO:0000318"/>
    <property type="project" value="GO_Central"/>
</dbReference>
<dbReference type="InterPro" id="IPR029039">
    <property type="entry name" value="Flavoprotein-like_sf"/>
</dbReference>
<dbReference type="OrthoDB" id="26889at2759"/>
<dbReference type="OMA" id="HGILHYP"/>
<evidence type="ECO:0000256" key="2">
    <source>
        <dbReference type="ARBA" id="ARBA00023002"/>
    </source>
</evidence>
<protein>
    <submittedName>
        <fullName evidence="4">Flavodoxin-like fold family protein</fullName>
    </submittedName>
</protein>
<dbReference type="RefSeq" id="XP_001583988.1">
    <property type="nucleotide sequence ID" value="XM_001583938.1"/>
</dbReference>
<dbReference type="EMBL" id="DS113180">
    <property type="protein sequence ID" value="EAY23002.1"/>
    <property type="molecule type" value="Genomic_DNA"/>
</dbReference>
<dbReference type="GO" id="GO:0005829">
    <property type="term" value="C:cytosol"/>
    <property type="evidence" value="ECO:0000318"/>
    <property type="project" value="GO_Central"/>
</dbReference>
<dbReference type="VEuPathDB" id="TrichDB:TVAG_182380"/>
<dbReference type="Pfam" id="PF02525">
    <property type="entry name" value="Flavodoxin_2"/>
    <property type="match status" value="1"/>
</dbReference>
<reference evidence="4" key="2">
    <citation type="journal article" date="2007" name="Science">
        <title>Draft genome sequence of the sexually transmitted pathogen Trichomonas vaginalis.</title>
        <authorList>
            <person name="Carlton J.M."/>
            <person name="Hirt R.P."/>
            <person name="Silva J.C."/>
            <person name="Delcher A.L."/>
            <person name="Schatz M."/>
            <person name="Zhao Q."/>
            <person name="Wortman J.R."/>
            <person name="Bidwell S.L."/>
            <person name="Alsmark U.C.M."/>
            <person name="Besteiro S."/>
            <person name="Sicheritz-Ponten T."/>
            <person name="Noel C.J."/>
            <person name="Dacks J.B."/>
            <person name="Foster P.G."/>
            <person name="Simillion C."/>
            <person name="Van de Peer Y."/>
            <person name="Miranda-Saavedra D."/>
            <person name="Barton G.J."/>
            <person name="Westrop G.D."/>
            <person name="Mueller S."/>
            <person name="Dessi D."/>
            <person name="Fiori P.L."/>
            <person name="Ren Q."/>
            <person name="Paulsen I."/>
            <person name="Zhang H."/>
            <person name="Bastida-Corcuera F.D."/>
            <person name="Simoes-Barbosa A."/>
            <person name="Brown M.T."/>
            <person name="Hayes R.D."/>
            <person name="Mukherjee M."/>
            <person name="Okumura C.Y."/>
            <person name="Schneider R."/>
            <person name="Smith A.J."/>
            <person name="Vanacova S."/>
            <person name="Villalvazo M."/>
            <person name="Haas B.J."/>
            <person name="Pertea M."/>
            <person name="Feldblyum T.V."/>
            <person name="Utterback T.R."/>
            <person name="Shu C.L."/>
            <person name="Osoegawa K."/>
            <person name="de Jong P.J."/>
            <person name="Hrdy I."/>
            <person name="Horvathova L."/>
            <person name="Zubacova Z."/>
            <person name="Dolezal P."/>
            <person name="Malik S.B."/>
            <person name="Logsdon J.M. Jr."/>
            <person name="Henze K."/>
            <person name="Gupta A."/>
            <person name="Wang C.C."/>
            <person name="Dunne R.L."/>
            <person name="Upcroft J.A."/>
            <person name="Upcroft P."/>
            <person name="White O."/>
            <person name="Salzberg S.L."/>
            <person name="Tang P."/>
            <person name="Chiu C.-H."/>
            <person name="Lee Y.-S."/>
            <person name="Embley T.M."/>
            <person name="Coombs G.H."/>
            <person name="Mottram J.C."/>
            <person name="Tachezy J."/>
            <person name="Fraser-Liggett C.M."/>
            <person name="Johnson P.J."/>
        </authorList>
    </citation>
    <scope>NUCLEOTIDE SEQUENCE [LARGE SCALE GENOMIC DNA]</scope>
    <source>
        <strain evidence="4">G3</strain>
    </source>
</reference>
<dbReference type="SUPFAM" id="SSF52218">
    <property type="entry name" value="Flavoproteins"/>
    <property type="match status" value="1"/>
</dbReference>
<evidence type="ECO:0000313" key="5">
    <source>
        <dbReference type="Proteomes" id="UP000001542"/>
    </source>
</evidence>
<sequence>MRVFLVIAHDEPHQRSFCHAAYRKAIETLKLNKHEVMTLDLYESDFTKLPSLDDFIEANPQLTLNEHAKKGLYKEEILRCQCCIEWCTHLMLFTPMHWLSPSAALMGWWEKVFGEGWAFSDTSKGRTGFMTGKKAMVCVTLGMNQSFYGKDSVHITVEELMYNLTFRCFAQCGFTPLRTQAFFGLLNADPQTRVDMLNSWSEHVMNLESRETIEFVISEEERKRQGIDSKNNHQILAELGDLPLLIKKNPYGF</sequence>
<evidence type="ECO:0000313" key="4">
    <source>
        <dbReference type="EMBL" id="EAY23002.1"/>
    </source>
</evidence>
<proteinExistence type="inferred from homology"/>
<organism evidence="4 5">
    <name type="scientific">Trichomonas vaginalis (strain ATCC PRA-98 / G3)</name>
    <dbReference type="NCBI Taxonomy" id="412133"/>
    <lineage>
        <taxon>Eukaryota</taxon>
        <taxon>Metamonada</taxon>
        <taxon>Parabasalia</taxon>
        <taxon>Trichomonadida</taxon>
        <taxon>Trichomonadidae</taxon>
        <taxon>Trichomonas</taxon>
    </lineage>
</organism>
<accession>A2D8X6</accession>
<evidence type="ECO:0000256" key="1">
    <source>
        <dbReference type="ARBA" id="ARBA00006252"/>
    </source>
</evidence>